<accession>A0A4Y8RGE5</accession>
<dbReference type="OrthoDB" id="7906780at2"/>
<proteinExistence type="predicted"/>
<comment type="caution">
    <text evidence="1">The sequence shown here is derived from an EMBL/GenBank/DDBJ whole genome shotgun (WGS) entry which is preliminary data.</text>
</comment>
<dbReference type="Proteomes" id="UP000298179">
    <property type="component" value="Unassembled WGS sequence"/>
</dbReference>
<dbReference type="RefSeq" id="WP_134762682.1">
    <property type="nucleotide sequence ID" value="NZ_SOZD01000004.1"/>
</dbReference>
<dbReference type="AlphaFoldDB" id="A0A4Y8RGE5"/>
<name>A0A4Y8RGE5_9HYPH</name>
<dbReference type="EMBL" id="SOZD01000004">
    <property type="protein sequence ID" value="TFF21799.1"/>
    <property type="molecule type" value="Genomic_DNA"/>
</dbReference>
<gene>
    <name evidence="1" type="ORF">E3C22_14065</name>
</gene>
<evidence type="ECO:0000313" key="2">
    <source>
        <dbReference type="Proteomes" id="UP000298179"/>
    </source>
</evidence>
<organism evidence="1 2">
    <name type="scientific">Jiella endophytica</name>
    <dbReference type="NCBI Taxonomy" id="2558362"/>
    <lineage>
        <taxon>Bacteria</taxon>
        <taxon>Pseudomonadati</taxon>
        <taxon>Pseudomonadota</taxon>
        <taxon>Alphaproteobacteria</taxon>
        <taxon>Hyphomicrobiales</taxon>
        <taxon>Aurantimonadaceae</taxon>
        <taxon>Jiella</taxon>
    </lineage>
</organism>
<protein>
    <submittedName>
        <fullName evidence="1">Uncharacterized protein</fullName>
    </submittedName>
</protein>
<reference evidence="1 2" key="1">
    <citation type="submission" date="2019-03" db="EMBL/GenBank/DDBJ databases">
        <title>Jiella endophytica sp. nov., a novel endophytic bacterium isolated from root of Ficus microcarpa Linn. f.</title>
        <authorList>
            <person name="Tuo L."/>
        </authorList>
    </citation>
    <scope>NUCLEOTIDE SEQUENCE [LARGE SCALE GENOMIC DNA]</scope>
    <source>
        <strain evidence="1 2">CBS5Q-3</strain>
    </source>
</reference>
<evidence type="ECO:0000313" key="1">
    <source>
        <dbReference type="EMBL" id="TFF21799.1"/>
    </source>
</evidence>
<keyword evidence="2" id="KW-1185">Reference proteome</keyword>
<sequence>MTSYLIDLLLVVALVVTALRCGRMHKELRALRQTDLVEALENAEVSLNRAAGAIVGARHEGIETVQTLERQLVEARQLAERLEGLLARADVHVASAAPEPQAANEDPYHDFFAAAHDRLRASLAR</sequence>